<reference evidence="2" key="1">
    <citation type="journal article" date="2022" name="Microorganisms">
        <title>Assembly and Comparison of Ca. Neoehrlichia mikurensis Genomes.</title>
        <authorList>
            <person name="Azagi T."/>
            <person name="Dirks R.P."/>
            <person name="Yebra-Pimentel E.S."/>
            <person name="Schaap P.J."/>
            <person name="Koehorst J.J."/>
            <person name="Esser H.J."/>
            <person name="Sprong H."/>
        </authorList>
    </citation>
    <scope>NUCLEOTIDE SEQUENCE</scope>
    <source>
        <strain evidence="3">18-2804</strain>
        <strain evidence="2">18-2837</strain>
    </source>
</reference>
<evidence type="ECO:0000256" key="1">
    <source>
        <dbReference type="PIRNR" id="PIRNR006615"/>
    </source>
</evidence>
<keyword evidence="1" id="KW-0479">Metal-binding</keyword>
<dbReference type="PANTHER" id="PTHR34217">
    <property type="entry name" value="METAL-DEPENDENT CARBOXYPEPTIDASE"/>
    <property type="match status" value="1"/>
</dbReference>
<comment type="similarity">
    <text evidence="1">Belongs to the peptidase M32 family.</text>
</comment>
<dbReference type="GO" id="GO:0006508">
    <property type="term" value="P:proteolysis"/>
    <property type="evidence" value="ECO:0007669"/>
    <property type="project" value="InterPro"/>
</dbReference>
<dbReference type="Pfam" id="PF02074">
    <property type="entry name" value="Peptidase_M32"/>
    <property type="match status" value="1"/>
</dbReference>
<gene>
    <name evidence="3" type="ORF">LUA81_00245</name>
    <name evidence="2" type="ORF">LUA82_00245</name>
</gene>
<dbReference type="PIRSF" id="PIRSF006615">
    <property type="entry name" value="Zn_crbxpep_Taq"/>
    <property type="match status" value="1"/>
</dbReference>
<dbReference type="EMBL" id="CP089286">
    <property type="protein sequence ID" value="UTO55518.1"/>
    <property type="molecule type" value="Genomic_DNA"/>
</dbReference>
<evidence type="ECO:0000313" key="3">
    <source>
        <dbReference type="EMBL" id="UTO56439.1"/>
    </source>
</evidence>
<dbReference type="PANTHER" id="PTHR34217:SF1">
    <property type="entry name" value="CARBOXYPEPTIDASE 1"/>
    <property type="match status" value="1"/>
</dbReference>
<keyword evidence="1 2" id="KW-0121">Carboxypeptidase</keyword>
<dbReference type="EC" id="3.4.17.19" evidence="1"/>
<dbReference type="Proteomes" id="UP001059985">
    <property type="component" value="Chromosome"/>
</dbReference>
<organism evidence="2 4">
    <name type="scientific">Neoehrlichia mikurensis</name>
    <dbReference type="NCBI Taxonomy" id="89586"/>
    <lineage>
        <taxon>Bacteria</taxon>
        <taxon>Pseudomonadati</taxon>
        <taxon>Pseudomonadota</taxon>
        <taxon>Alphaproteobacteria</taxon>
        <taxon>Rickettsiales</taxon>
        <taxon>Anaplasmataceae</taxon>
        <taxon>Candidatus Neoehrlichia</taxon>
    </lineage>
</organism>
<evidence type="ECO:0000313" key="2">
    <source>
        <dbReference type="EMBL" id="UTO55518.1"/>
    </source>
</evidence>
<dbReference type="PROSITE" id="PS52034">
    <property type="entry name" value="PEPTIDASE_M32"/>
    <property type="match status" value="1"/>
</dbReference>
<dbReference type="AlphaFoldDB" id="A0A9Q9F430"/>
<keyword evidence="1" id="KW-0378">Hydrolase</keyword>
<dbReference type="GO" id="GO:0004181">
    <property type="term" value="F:metallocarboxypeptidase activity"/>
    <property type="evidence" value="ECO:0007669"/>
    <property type="project" value="InterPro"/>
</dbReference>
<protein>
    <recommendedName>
        <fullName evidence="1">Metal-dependent carboxypeptidase</fullName>
        <ecNumber evidence="1">3.4.17.19</ecNumber>
    </recommendedName>
</protein>
<keyword evidence="5" id="KW-1185">Reference proteome</keyword>
<name>A0A9Q9F430_9RICK</name>
<dbReference type="InterPro" id="IPR001333">
    <property type="entry name" value="Peptidase_M32_Taq"/>
</dbReference>
<accession>A0A9Q9F430</accession>
<proteinExistence type="inferred from homology"/>
<keyword evidence="1" id="KW-0482">Metalloprotease</keyword>
<evidence type="ECO:0000313" key="4">
    <source>
        <dbReference type="Proteomes" id="UP001059822"/>
    </source>
</evidence>
<evidence type="ECO:0000313" key="5">
    <source>
        <dbReference type="Proteomes" id="UP001059985"/>
    </source>
</evidence>
<keyword evidence="1" id="KW-0645">Protease</keyword>
<comment type="function">
    <text evidence="1">Broad specificity carboxypetidase that releases amino acids sequentially from the C-terminus, including neutral, aromatic, polar and basic residues.</text>
</comment>
<dbReference type="RefSeq" id="WP_218193945.1">
    <property type="nucleotide sequence ID" value="NZ_CP054597.1"/>
</dbReference>
<comment type="catalytic activity">
    <reaction evidence="1">
        <text>Release of a C-terminal amino acid with broad specificity, except for -Pro.</text>
        <dbReference type="EC" id="3.4.17.19"/>
    </reaction>
</comment>
<sequence>MKHYKFLEQVFSKINIIDDIVRLLYCSKLDIENKIDRINTLQEIRQEIIADDMIDEMISYSLNDKKNLNDWEIANLNHIHRVYQHSRNIPVNLIKDLSKARINCIQQWELFRIKSGTLQSVMNNLSEVIKLVSEVASIKSTNLKINNKYDALLNMYDTDLNEKKIDEVLTDIGAFLRQFVHEAVEKQSHSKVYYAKNVDKEKQKALGDYCLSLFKIQSDTFFNKLYSGCIIKAGYKFTIDYDETNYKYGIENLLRNVGYFLYELNFPKQWTNQLVGMCSGSIMYEAQGMLMSYHLMHDKNFINYITSNVKKFLSLRGKVSTYENIYSYFTKIQSSALFNGSDEVTFLAHIMLRYTLEKEMINDDLQVKDLPDAWSQGIKYYFNLTSDNDFEQLMQDGYWVSGLFGYVPCMAISAIVAAQIFDTIKKSDAETFEEISKGNFQNFFMWLNKNLYSYGAKYSSMVLLQKITKQSLNVDFYKNYLINKYLNI</sequence>
<dbReference type="Proteomes" id="UP001059822">
    <property type="component" value="Chromosome"/>
</dbReference>
<dbReference type="EMBL" id="CP089285">
    <property type="protein sequence ID" value="UTO56439.1"/>
    <property type="molecule type" value="Genomic_DNA"/>
</dbReference>